<accession>A0AAW2GSI7</accession>
<evidence type="ECO:0008006" key="4">
    <source>
        <dbReference type="Google" id="ProtNLM"/>
    </source>
</evidence>
<dbReference type="Proteomes" id="UP001430953">
    <property type="component" value="Unassembled WGS sequence"/>
</dbReference>
<dbReference type="AlphaFoldDB" id="A0AAW2GSI7"/>
<organism evidence="2 3">
    <name type="scientific">Cardiocondyla obscurior</name>
    <dbReference type="NCBI Taxonomy" id="286306"/>
    <lineage>
        <taxon>Eukaryota</taxon>
        <taxon>Metazoa</taxon>
        <taxon>Ecdysozoa</taxon>
        <taxon>Arthropoda</taxon>
        <taxon>Hexapoda</taxon>
        <taxon>Insecta</taxon>
        <taxon>Pterygota</taxon>
        <taxon>Neoptera</taxon>
        <taxon>Endopterygota</taxon>
        <taxon>Hymenoptera</taxon>
        <taxon>Apocrita</taxon>
        <taxon>Aculeata</taxon>
        <taxon>Formicoidea</taxon>
        <taxon>Formicidae</taxon>
        <taxon>Myrmicinae</taxon>
        <taxon>Cardiocondyla</taxon>
    </lineage>
</organism>
<keyword evidence="3" id="KW-1185">Reference proteome</keyword>
<comment type="caution">
    <text evidence="2">The sequence shown here is derived from an EMBL/GenBank/DDBJ whole genome shotgun (WGS) entry which is preliminary data.</text>
</comment>
<evidence type="ECO:0000256" key="1">
    <source>
        <dbReference type="SAM" id="MobiDB-lite"/>
    </source>
</evidence>
<feature type="region of interest" description="Disordered" evidence="1">
    <location>
        <begin position="56"/>
        <end position="84"/>
    </location>
</feature>
<gene>
    <name evidence="2" type="ORF">PUN28_002044</name>
</gene>
<protein>
    <recommendedName>
        <fullName evidence="4">Secreted protein</fullName>
    </recommendedName>
</protein>
<dbReference type="EMBL" id="JADYXP020000002">
    <property type="protein sequence ID" value="KAL0130169.1"/>
    <property type="molecule type" value="Genomic_DNA"/>
</dbReference>
<reference evidence="2 3" key="1">
    <citation type="submission" date="2023-03" db="EMBL/GenBank/DDBJ databases">
        <title>High recombination rates correlate with genetic variation in Cardiocondyla obscurior ants.</title>
        <authorList>
            <person name="Errbii M."/>
        </authorList>
    </citation>
    <scope>NUCLEOTIDE SEQUENCE [LARGE SCALE GENOMIC DNA]</scope>
    <source>
        <strain evidence="2">Alpha-2009</strain>
        <tissue evidence="2">Whole body</tissue>
    </source>
</reference>
<name>A0AAW2GSI7_9HYME</name>
<evidence type="ECO:0000313" key="2">
    <source>
        <dbReference type="EMBL" id="KAL0130169.1"/>
    </source>
</evidence>
<sequence length="98" mass="11151">MSPIVAILSCSFLGPAPNSRTDSRCGIKTRDTGIVFVRWPRDGKDIVKCWTCPRVNSQHSERRRRRSRKGIEHQRSKPQQSSTIRCCASSRDSCSRNC</sequence>
<evidence type="ECO:0000313" key="3">
    <source>
        <dbReference type="Proteomes" id="UP001430953"/>
    </source>
</evidence>
<proteinExistence type="predicted"/>